<dbReference type="Pfam" id="PF13921">
    <property type="entry name" value="Myb_DNA-bind_6"/>
    <property type="match status" value="1"/>
</dbReference>
<dbReference type="CDD" id="cd00167">
    <property type="entry name" value="SANT"/>
    <property type="match status" value="1"/>
</dbReference>
<organism evidence="3">
    <name type="scientific">Talaromyces marneffei PM1</name>
    <dbReference type="NCBI Taxonomy" id="1077442"/>
    <lineage>
        <taxon>Eukaryota</taxon>
        <taxon>Fungi</taxon>
        <taxon>Dikarya</taxon>
        <taxon>Ascomycota</taxon>
        <taxon>Pezizomycotina</taxon>
        <taxon>Eurotiomycetes</taxon>
        <taxon>Eurotiomycetidae</taxon>
        <taxon>Eurotiales</taxon>
        <taxon>Trichocomaceae</taxon>
        <taxon>Talaromyces</taxon>
        <taxon>Talaromyces sect. Talaromyces</taxon>
    </lineage>
</organism>
<evidence type="ECO:0000313" key="3">
    <source>
        <dbReference type="EMBL" id="KFX40670.1"/>
    </source>
</evidence>
<dbReference type="InterPro" id="IPR009057">
    <property type="entry name" value="Homeodomain-like_sf"/>
</dbReference>
<feature type="compositionally biased region" description="Basic residues" evidence="1">
    <location>
        <begin position="119"/>
        <end position="128"/>
    </location>
</feature>
<dbReference type="EMBL" id="JPOX01000190">
    <property type="protein sequence ID" value="KFX40670.1"/>
    <property type="molecule type" value="Genomic_DNA"/>
</dbReference>
<gene>
    <name evidence="3" type="ORF">GQ26_1940010</name>
</gene>
<comment type="caution">
    <text evidence="3">The sequence shown here is derived from an EMBL/GenBank/DDBJ whole genome shotgun (WGS) entry which is preliminary data.</text>
</comment>
<dbReference type="HOGENOM" id="CLU_1639528_0_0_1"/>
<sequence length="162" mass="18624">LFTRTLEPYGYTWSCSFKEKSTPLQIDRPSYEEDCILGEEDIIGNVESPQFGEISVSAKGNDYSPQEDELIIHLKEVRNLRWSDIAAQFPGRTKGALQVRYSTALKKKGDNRQSQIEKKGRRKSRTRKLSVGTVPVRQRVESLTPSRRYNLRQSRYSPDVLA</sequence>
<dbReference type="InterPro" id="IPR001005">
    <property type="entry name" value="SANT/Myb"/>
</dbReference>
<feature type="domain" description="Myb-like" evidence="2">
    <location>
        <begin position="55"/>
        <end position="105"/>
    </location>
</feature>
<dbReference type="SMART" id="SM00717">
    <property type="entry name" value="SANT"/>
    <property type="match status" value="1"/>
</dbReference>
<dbReference type="SUPFAM" id="SSF46689">
    <property type="entry name" value="Homeodomain-like"/>
    <property type="match status" value="1"/>
</dbReference>
<feature type="region of interest" description="Disordered" evidence="1">
    <location>
        <begin position="108"/>
        <end position="137"/>
    </location>
</feature>
<reference evidence="3" key="2">
    <citation type="journal article" date="2014" name="PLoS Genet.">
        <title>Signature gene expression reveals novel clues to the molecular mechanisms of dimorphic transition in Penicillium marneffei.</title>
        <authorList>
            <person name="Yang E."/>
            <person name="Wang G."/>
            <person name="Cai J."/>
            <person name="Woo P.C."/>
            <person name="Lau S.K."/>
            <person name="Yuen K.-Y."/>
            <person name="Chow W.-N."/>
            <person name="Lin X."/>
        </authorList>
    </citation>
    <scope>NUCLEOTIDE SEQUENCE</scope>
    <source>
        <strain evidence="3">PM1</strain>
    </source>
</reference>
<evidence type="ECO:0000259" key="2">
    <source>
        <dbReference type="PROSITE" id="PS50090"/>
    </source>
</evidence>
<feature type="compositionally biased region" description="Basic and acidic residues" evidence="1">
    <location>
        <begin position="108"/>
        <end position="118"/>
    </location>
</feature>
<reference key="1">
    <citation type="journal article" date="2014" name="PLoS Genet.">
        <title>Signature Gene Expression Reveals Novel Clues to the Molecular Mechanisms of Dimorphic Transition in Penicillium marneffei.</title>
        <authorList>
            <person name="Yang E."/>
            <person name="Wang G."/>
            <person name="Cai J."/>
            <person name="Woo P.C."/>
            <person name="Lau S.K."/>
            <person name="Yuen K.-Y."/>
            <person name="Chow W.-N."/>
            <person name="Lin X."/>
        </authorList>
    </citation>
    <scope>NUCLEOTIDE SEQUENCE [LARGE SCALE GENOMIC DNA]</scope>
    <source>
        <strain>PM1</strain>
    </source>
</reference>
<dbReference type="PROSITE" id="PS50090">
    <property type="entry name" value="MYB_LIKE"/>
    <property type="match status" value="1"/>
</dbReference>
<protein>
    <submittedName>
        <fullName evidence="3">Myb-related protein Myb4</fullName>
    </submittedName>
</protein>
<accession>A0A093UL55</accession>
<dbReference type="Gene3D" id="1.10.10.60">
    <property type="entry name" value="Homeodomain-like"/>
    <property type="match status" value="1"/>
</dbReference>
<name>A0A093UL55_TALMA</name>
<dbReference type="AlphaFoldDB" id="A0A093UL55"/>
<evidence type="ECO:0000256" key="1">
    <source>
        <dbReference type="SAM" id="MobiDB-lite"/>
    </source>
</evidence>
<proteinExistence type="predicted"/>
<feature type="non-terminal residue" evidence="3">
    <location>
        <position position="1"/>
    </location>
</feature>